<proteinExistence type="predicted"/>
<dbReference type="EMBL" id="MU863633">
    <property type="protein sequence ID" value="KAK4101854.1"/>
    <property type="molecule type" value="Genomic_DNA"/>
</dbReference>
<sequence length="869" mass="96833">MDNSDAQSILDSSGMLPSYQDATTRPDWLEIVAPYIPIRQYASLCLVSKRFFHHFAPRLWNDPMAVLCLLHSDYMGVVAPQRFLGFMDHAARIPETSSLPSFARSFDTRRLFGDTSYFIPATLGTKPLSTLLSDIACRLPRLRCIFLDGYPSLEPEPLMNRPSPPARLSSAEPPLILSIARCEVELPPLYFTASYLRNLVYLDVSYMPGSLKTYLAFKKFGPTNLPSLRILKAQGREMDNGTARLLFTAFRDQLWSVDLSRNRLTDYFVDNLPGFAFSSESPRLRSSEIEGTLQNEIAETDSFGRFCFVLDSEFSASFSHPDRHFLEPPEYEVDPEDQESTSHSGRLDGRKKIYPDSPDALKTMFSGKVGFPSPPLDPVLGSPTFRAHQGITHLHLNGNMLSASALAKMIRKSKGQLQHLDCDSMRFNLPSGAVLSWLDKVNNLSGTLGWAHVFRPLFSANLQVLRIHHSLVTQLLSLEATGLSRLANLWLAETKVLPRAELAYPEAFVPDMNPRLQSLTLTRIPRYSTGPLIRKLINFLKLAAMQERAIQGAKVRAGRRHRPVTLLGLRHICLEFEPDPRERSEVGLDFDAAAIMDDSSQSFSFFESGWSSSSSTTQPSATQPSSTDPSTTQTSSLSTVSTPIHPPPVSESRDTTSQSARPDLPPAPRRRPAPSHFQSHSWDYDRTRYTRKIWIGPDPWIDPDPGEDPLHHAPAAREYTPAAREYMRLLRAHARQLQTNPSPATPCHVAAGVPKDEYVFSAAWEAILHPCRCGPSSLTGTIEPRPGGFLVSNRPSPTLDDLKGMKNVVDALKAYRAWTRRAYAEACERAREAGEQVELGEPHFHYTGRLQVVTVGGGEMDGFGSSRGS</sequence>
<reference evidence="2" key="1">
    <citation type="journal article" date="2023" name="Mol. Phylogenet. Evol.">
        <title>Genome-scale phylogeny and comparative genomics of the fungal order Sordariales.</title>
        <authorList>
            <person name="Hensen N."/>
            <person name="Bonometti L."/>
            <person name="Westerberg I."/>
            <person name="Brannstrom I.O."/>
            <person name="Guillou S."/>
            <person name="Cros-Aarteil S."/>
            <person name="Calhoun S."/>
            <person name="Haridas S."/>
            <person name="Kuo A."/>
            <person name="Mondo S."/>
            <person name="Pangilinan J."/>
            <person name="Riley R."/>
            <person name="LaButti K."/>
            <person name="Andreopoulos B."/>
            <person name="Lipzen A."/>
            <person name="Chen C."/>
            <person name="Yan M."/>
            <person name="Daum C."/>
            <person name="Ng V."/>
            <person name="Clum A."/>
            <person name="Steindorff A."/>
            <person name="Ohm R.A."/>
            <person name="Martin F."/>
            <person name="Silar P."/>
            <person name="Natvig D.O."/>
            <person name="Lalanne C."/>
            <person name="Gautier V."/>
            <person name="Ament-Velasquez S.L."/>
            <person name="Kruys A."/>
            <person name="Hutchinson M.I."/>
            <person name="Powell A.J."/>
            <person name="Barry K."/>
            <person name="Miller A.N."/>
            <person name="Grigoriev I.V."/>
            <person name="Debuchy R."/>
            <person name="Gladieux P."/>
            <person name="Hiltunen Thoren M."/>
            <person name="Johannesson H."/>
        </authorList>
    </citation>
    <scope>NUCLEOTIDE SEQUENCE</scope>
    <source>
        <strain evidence="2">CBS 757.83</strain>
    </source>
</reference>
<feature type="compositionally biased region" description="Acidic residues" evidence="1">
    <location>
        <begin position="329"/>
        <end position="339"/>
    </location>
</feature>
<reference evidence="2" key="2">
    <citation type="submission" date="2023-05" db="EMBL/GenBank/DDBJ databases">
        <authorList>
            <consortium name="Lawrence Berkeley National Laboratory"/>
            <person name="Steindorff A."/>
            <person name="Hensen N."/>
            <person name="Bonometti L."/>
            <person name="Westerberg I."/>
            <person name="Brannstrom I.O."/>
            <person name="Guillou S."/>
            <person name="Cros-Aarteil S."/>
            <person name="Calhoun S."/>
            <person name="Haridas S."/>
            <person name="Kuo A."/>
            <person name="Mondo S."/>
            <person name="Pangilinan J."/>
            <person name="Riley R."/>
            <person name="Labutti K."/>
            <person name="Andreopoulos B."/>
            <person name="Lipzen A."/>
            <person name="Chen C."/>
            <person name="Yanf M."/>
            <person name="Daum C."/>
            <person name="Ng V."/>
            <person name="Clum A."/>
            <person name="Ohm R."/>
            <person name="Martin F."/>
            <person name="Silar P."/>
            <person name="Natvig D."/>
            <person name="Lalanne C."/>
            <person name="Gautier V."/>
            <person name="Ament-Velasquez S.L."/>
            <person name="Kruys A."/>
            <person name="Hutchinson M.I."/>
            <person name="Powell A.J."/>
            <person name="Barry K."/>
            <person name="Miller A.N."/>
            <person name="Grigoriev I.V."/>
            <person name="Debuchy R."/>
            <person name="Gladieux P."/>
            <person name="Thoren M.H."/>
            <person name="Johannesson H."/>
        </authorList>
    </citation>
    <scope>NUCLEOTIDE SEQUENCE</scope>
    <source>
        <strain evidence="2">CBS 757.83</strain>
    </source>
</reference>
<feature type="region of interest" description="Disordered" evidence="1">
    <location>
        <begin position="607"/>
        <end position="680"/>
    </location>
</feature>
<dbReference type="Proteomes" id="UP001305647">
    <property type="component" value="Unassembled WGS sequence"/>
</dbReference>
<dbReference type="InterPro" id="IPR032675">
    <property type="entry name" value="LRR_dom_sf"/>
</dbReference>
<feature type="compositionally biased region" description="Low complexity" evidence="1">
    <location>
        <begin position="607"/>
        <end position="643"/>
    </location>
</feature>
<gene>
    <name evidence="2" type="ORF">N658DRAFT_495788</name>
</gene>
<evidence type="ECO:0000256" key="1">
    <source>
        <dbReference type="SAM" id="MobiDB-lite"/>
    </source>
</evidence>
<comment type="caution">
    <text evidence="2">The sequence shown here is derived from an EMBL/GenBank/DDBJ whole genome shotgun (WGS) entry which is preliminary data.</text>
</comment>
<evidence type="ECO:0000313" key="2">
    <source>
        <dbReference type="EMBL" id="KAK4101854.1"/>
    </source>
</evidence>
<keyword evidence="3" id="KW-1185">Reference proteome</keyword>
<evidence type="ECO:0000313" key="3">
    <source>
        <dbReference type="Proteomes" id="UP001305647"/>
    </source>
</evidence>
<organism evidence="2 3">
    <name type="scientific">Parathielavia hyrcaniae</name>
    <dbReference type="NCBI Taxonomy" id="113614"/>
    <lineage>
        <taxon>Eukaryota</taxon>
        <taxon>Fungi</taxon>
        <taxon>Dikarya</taxon>
        <taxon>Ascomycota</taxon>
        <taxon>Pezizomycotina</taxon>
        <taxon>Sordariomycetes</taxon>
        <taxon>Sordariomycetidae</taxon>
        <taxon>Sordariales</taxon>
        <taxon>Chaetomiaceae</taxon>
        <taxon>Parathielavia</taxon>
    </lineage>
</organism>
<feature type="region of interest" description="Disordered" evidence="1">
    <location>
        <begin position="325"/>
        <end position="353"/>
    </location>
</feature>
<dbReference type="AlphaFoldDB" id="A0AAN6Q416"/>
<accession>A0AAN6Q416</accession>
<dbReference type="SUPFAM" id="SSF52047">
    <property type="entry name" value="RNI-like"/>
    <property type="match status" value="1"/>
</dbReference>
<name>A0AAN6Q416_9PEZI</name>
<protein>
    <submittedName>
        <fullName evidence="2">Uncharacterized protein</fullName>
    </submittedName>
</protein>
<dbReference type="Gene3D" id="3.80.10.10">
    <property type="entry name" value="Ribonuclease Inhibitor"/>
    <property type="match status" value="1"/>
</dbReference>